<reference evidence="1 2" key="1">
    <citation type="journal article" date="2024" name="IMA Fungus">
        <title>IMA Genome - F19 : A genome assembly and annotation guide to empower mycologists, including annotated draft genome sequences of Ceratocystis pirilliformis, Diaporthe australafricana, Fusarium ophioides, Paecilomyces lecythidis, and Sporothrix stenoceras.</title>
        <authorList>
            <person name="Aylward J."/>
            <person name="Wilson A.M."/>
            <person name="Visagie C.M."/>
            <person name="Spraker J."/>
            <person name="Barnes I."/>
            <person name="Buitendag C."/>
            <person name="Ceriani C."/>
            <person name="Del Mar Angel L."/>
            <person name="du Plessis D."/>
            <person name="Fuchs T."/>
            <person name="Gasser K."/>
            <person name="Kramer D."/>
            <person name="Li W."/>
            <person name="Munsamy K."/>
            <person name="Piso A."/>
            <person name="Price J.L."/>
            <person name="Sonnekus B."/>
            <person name="Thomas C."/>
            <person name="van der Nest A."/>
            <person name="van Dijk A."/>
            <person name="van Heerden A."/>
            <person name="van Vuuren N."/>
            <person name="Yilmaz N."/>
            <person name="Duong T.A."/>
            <person name="van der Merwe N.A."/>
            <person name="Wingfield M.J."/>
            <person name="Wingfield B.D."/>
        </authorList>
    </citation>
    <scope>NUCLEOTIDE SEQUENCE [LARGE SCALE GENOMIC DNA]</scope>
    <source>
        <strain evidence="1 2">CMW 18167</strain>
    </source>
</reference>
<keyword evidence="2" id="KW-1185">Reference proteome</keyword>
<name>A0ABR3Y5Y1_9EURO</name>
<dbReference type="Proteomes" id="UP001583193">
    <property type="component" value="Unassembled WGS sequence"/>
</dbReference>
<dbReference type="EMBL" id="JAVDPF010000005">
    <property type="protein sequence ID" value="KAL1883697.1"/>
    <property type="molecule type" value="Genomic_DNA"/>
</dbReference>
<gene>
    <name evidence="1" type="ORF">Plec18167_002704</name>
</gene>
<dbReference type="Pfam" id="PF23151">
    <property type="entry name" value="NuiA_2"/>
    <property type="match status" value="1"/>
</dbReference>
<evidence type="ECO:0000313" key="1">
    <source>
        <dbReference type="EMBL" id="KAL1883697.1"/>
    </source>
</evidence>
<proteinExistence type="predicted"/>
<dbReference type="PANTHER" id="PTHR42093:SF1">
    <property type="match status" value="1"/>
</dbReference>
<comment type="caution">
    <text evidence="1">The sequence shown here is derived from an EMBL/GenBank/DDBJ whole genome shotgun (WGS) entry which is preliminary data.</text>
</comment>
<protein>
    <submittedName>
        <fullName evidence="1">Uncharacterized protein</fullName>
    </submittedName>
</protein>
<accession>A0ABR3Y5Y1</accession>
<dbReference type="PANTHER" id="PTHR42093">
    <property type="match status" value="1"/>
</dbReference>
<organism evidence="1 2">
    <name type="scientific">Paecilomyces lecythidis</name>
    <dbReference type="NCBI Taxonomy" id="3004212"/>
    <lineage>
        <taxon>Eukaryota</taxon>
        <taxon>Fungi</taxon>
        <taxon>Dikarya</taxon>
        <taxon>Ascomycota</taxon>
        <taxon>Pezizomycotina</taxon>
        <taxon>Eurotiomycetes</taxon>
        <taxon>Eurotiomycetidae</taxon>
        <taxon>Eurotiales</taxon>
        <taxon>Thermoascaceae</taxon>
        <taxon>Paecilomyces</taxon>
    </lineage>
</organism>
<dbReference type="InterPro" id="IPR056539">
    <property type="entry name" value="NuiA-like"/>
</dbReference>
<sequence length="176" mass="18889">MSSDDNYLAFLNKANEDLNAGRVAPQQSSNTVRTESVDVDVKVPAPLRQIDTYYVSEADEPFEPVVLKWEGANRGIWPGASQFSSLISPSKDLTDSITTLSPSAFDPKNQYAAVLRAVRAAATQAAGGGDKAIDETAVDVKVYRVEIGPSRVEYWVVALDVEGGKLVGLKAKAVES</sequence>
<evidence type="ECO:0000313" key="2">
    <source>
        <dbReference type="Proteomes" id="UP001583193"/>
    </source>
</evidence>